<dbReference type="RefSeq" id="XP_025359309.1">
    <property type="nucleotide sequence ID" value="XM_025509418.1"/>
</dbReference>
<dbReference type="GeneID" id="37031241"/>
<feature type="compositionally biased region" description="Low complexity" evidence="6">
    <location>
        <begin position="195"/>
        <end position="207"/>
    </location>
</feature>
<keyword evidence="2" id="KW-0597">Phosphoprotein</keyword>
<dbReference type="PROSITE" id="PS50600">
    <property type="entry name" value="ULP_PROTEASE"/>
    <property type="match status" value="1"/>
</dbReference>
<feature type="region of interest" description="Disordered" evidence="6">
    <location>
        <begin position="701"/>
        <end position="785"/>
    </location>
</feature>
<organism evidence="8 9">
    <name type="scientific">Jaminaea rosea</name>
    <dbReference type="NCBI Taxonomy" id="1569628"/>
    <lineage>
        <taxon>Eukaryota</taxon>
        <taxon>Fungi</taxon>
        <taxon>Dikarya</taxon>
        <taxon>Basidiomycota</taxon>
        <taxon>Ustilaginomycotina</taxon>
        <taxon>Exobasidiomycetes</taxon>
        <taxon>Microstromatales</taxon>
        <taxon>Microstromatales incertae sedis</taxon>
        <taxon>Jaminaea</taxon>
    </lineage>
</organism>
<dbReference type="GO" id="GO:0005737">
    <property type="term" value="C:cytoplasm"/>
    <property type="evidence" value="ECO:0007669"/>
    <property type="project" value="TreeGrafter"/>
</dbReference>
<dbReference type="Pfam" id="PF02902">
    <property type="entry name" value="Peptidase_C48"/>
    <property type="match status" value="2"/>
</dbReference>
<feature type="compositionally biased region" description="Low complexity" evidence="6">
    <location>
        <begin position="91"/>
        <end position="130"/>
    </location>
</feature>
<evidence type="ECO:0000256" key="4">
    <source>
        <dbReference type="ARBA" id="ARBA00022786"/>
    </source>
</evidence>
<feature type="compositionally biased region" description="Acidic residues" evidence="6">
    <location>
        <begin position="1186"/>
        <end position="1196"/>
    </location>
</feature>
<keyword evidence="4" id="KW-0833">Ubl conjugation pathway</keyword>
<feature type="compositionally biased region" description="Low complexity" evidence="6">
    <location>
        <begin position="953"/>
        <end position="1002"/>
    </location>
</feature>
<evidence type="ECO:0000259" key="7">
    <source>
        <dbReference type="PROSITE" id="PS50600"/>
    </source>
</evidence>
<feature type="domain" description="Ubiquitin-like protease family profile" evidence="7">
    <location>
        <begin position="592"/>
        <end position="1122"/>
    </location>
</feature>
<feature type="region of interest" description="Disordered" evidence="6">
    <location>
        <begin position="1"/>
        <end position="24"/>
    </location>
</feature>
<feature type="compositionally biased region" description="Basic and acidic residues" evidence="6">
    <location>
        <begin position="449"/>
        <end position="459"/>
    </location>
</feature>
<dbReference type="STRING" id="1569628.A0A316UH95"/>
<feature type="compositionally biased region" description="Low complexity" evidence="6">
    <location>
        <begin position="1197"/>
        <end position="1208"/>
    </location>
</feature>
<feature type="compositionally biased region" description="Polar residues" evidence="6">
    <location>
        <begin position="728"/>
        <end position="738"/>
    </location>
</feature>
<feature type="compositionally biased region" description="Polar residues" evidence="6">
    <location>
        <begin position="1250"/>
        <end position="1263"/>
    </location>
</feature>
<feature type="compositionally biased region" description="Basic and acidic residues" evidence="6">
    <location>
        <begin position="155"/>
        <end position="174"/>
    </location>
</feature>
<feature type="compositionally biased region" description="Polar residues" evidence="6">
    <location>
        <begin position="460"/>
        <end position="471"/>
    </location>
</feature>
<dbReference type="PANTHER" id="PTHR46896">
    <property type="entry name" value="SENTRIN-SPECIFIC PROTEASE"/>
    <property type="match status" value="1"/>
</dbReference>
<feature type="region of interest" description="Disordered" evidence="6">
    <location>
        <begin position="449"/>
        <end position="583"/>
    </location>
</feature>
<dbReference type="InterPro" id="IPR038765">
    <property type="entry name" value="Papain-like_cys_pep_sf"/>
</dbReference>
<sequence>MSHKPASHIRRNEGQPSSFIRSHRSENSFAGFSIEASIGIASESRMPSHMFGRSNGGGGSRKPSTSVKSPYTNSSPPTIATDNFYGNSSGTTPLTKPPTLALTHQPPSGSSSSSSSSSSSRRPSKPLSGRISGGRSQLDPREAQQPRQPQPLDFRPQHRDARGQHRPQESRGHDPGSAITFDDDDESEDDRRATTSHAHSAPSSSPSLNLKRSRAPVHSRFSDDDQEEEEDRPAKRGNFSRSSPFGSESSRDPMDILPTPTDTRPSKRRAMLGKDPASTQRRKEPESPTNPPRSKTVSLSIVAVEVAGKATILRHQSPRIMRSSADPSLRLTWVDLDGATVAINVADLFRVFAPRQMATRGAPFLGIQTEPGTATTRQLQKRLIHYDPKQSGPHPPMVLWGNEEDRGEWYALGKAISMQASKSCSVEFLDENAAERALGTLDQVLSKKEQAAKNVEQRRASQSPKMATSKTFAPPADTSRSKAMQPRARPRSPRSESVDSNSPPTALDLLRRTSASASASANREEGSPAAGPSNAATYGSRNSARRASARLGGNSLKLSEREESPSGILPSRPTRTTDSMKLRYPIEGPGSVSVFESDCDRLLDGEFLNDTIVEFGLKYHLNAIKKQRPTLFENLYVFNSFFYRQLHQTKKSVADCYQQVRKWTSKIDIFAKDYLVIPINENLHWYLAIVVNPGAALEARDSSAEPREMTPPAGATRSKAMSGRVSITRGNRTINSDASDGEAGPSTNDARPSTSNGPSTSVGKATAIDSRASTPGGGGDGPRSETAAAIARSYSALTIGGDRDRDRAGSDDEIESEPSAAAATRLPFAQGESADSIEMTSQEGKRGTDSDEIQDSLPSKFPFAGGMLAGQTTLGEPTVLDLGAVNHPVIDLSNTQEGDESSHDVDMVDGSSNIANRGRGSLVGGGDAKRQPMRIVPGESMQRAMSFSPPLAPVSNPVPSGRPRPRPSVNHPGAGSRNNNAAGGARANAASGARASAASSSRMIIDVDSRARSPPMSSTPRTSPNVTKPAPAPRGKNAKRAEEVAQRLRGQLKEDLVVLTFDSLGGTHPSVTKAVNEYLRCEALDKRKIHITPQAKAVCVAVPEQSNFSDCGLYVLLYFERFFRNLQQFKEQIIPEKDKSSELWGAESASKARKEWRKRIEELSVEWKKKKEADDAAAEAKGGEGGAEEDDDDGFEEAGAPQESAKAGKAADERAAGEEGKVEKSTQEGSSKAADDDAGAAPANAEQADKSASASAPGSSIDSTLEAELARIESG</sequence>
<dbReference type="Proteomes" id="UP000245884">
    <property type="component" value="Unassembled WGS sequence"/>
</dbReference>
<dbReference type="SUPFAM" id="SSF54001">
    <property type="entry name" value="Cysteine proteinases"/>
    <property type="match status" value="1"/>
</dbReference>
<keyword evidence="9" id="KW-1185">Reference proteome</keyword>
<gene>
    <name evidence="8" type="ORF">BDZ90DRAFT_282033</name>
</gene>
<dbReference type="GO" id="GO:0006508">
    <property type="term" value="P:proteolysis"/>
    <property type="evidence" value="ECO:0007669"/>
    <property type="project" value="UniProtKB-KW"/>
</dbReference>
<dbReference type="OrthoDB" id="442460at2759"/>
<evidence type="ECO:0000256" key="1">
    <source>
        <dbReference type="ARBA" id="ARBA00005234"/>
    </source>
</evidence>
<reference evidence="8 9" key="1">
    <citation type="journal article" date="2018" name="Mol. Biol. Evol.">
        <title>Broad Genomic Sampling Reveals a Smut Pathogenic Ancestry of the Fungal Clade Ustilaginomycotina.</title>
        <authorList>
            <person name="Kijpornyongpan T."/>
            <person name="Mondo S.J."/>
            <person name="Barry K."/>
            <person name="Sandor L."/>
            <person name="Lee J."/>
            <person name="Lipzen A."/>
            <person name="Pangilinan J."/>
            <person name="LaButti K."/>
            <person name="Hainaut M."/>
            <person name="Henrissat B."/>
            <person name="Grigoriev I.V."/>
            <person name="Spatafora J.W."/>
            <person name="Aime M.C."/>
        </authorList>
    </citation>
    <scope>NUCLEOTIDE SEQUENCE [LARGE SCALE GENOMIC DNA]</scope>
    <source>
        <strain evidence="8 9">MCA 5214</strain>
    </source>
</reference>
<feature type="compositionally biased region" description="Low complexity" evidence="6">
    <location>
        <begin position="239"/>
        <end position="248"/>
    </location>
</feature>
<evidence type="ECO:0000256" key="2">
    <source>
        <dbReference type="ARBA" id="ARBA00022553"/>
    </source>
</evidence>
<evidence type="ECO:0000256" key="5">
    <source>
        <dbReference type="ARBA" id="ARBA00022801"/>
    </source>
</evidence>
<feature type="region of interest" description="Disordered" evidence="6">
    <location>
        <begin position="1168"/>
        <end position="1275"/>
    </location>
</feature>
<evidence type="ECO:0000256" key="6">
    <source>
        <dbReference type="SAM" id="MobiDB-lite"/>
    </source>
</evidence>
<dbReference type="InterPro" id="IPR003653">
    <property type="entry name" value="Peptidase_C48_C"/>
</dbReference>
<protein>
    <recommendedName>
        <fullName evidence="7">Ubiquitin-like protease family profile domain-containing protein</fullName>
    </recommendedName>
</protein>
<keyword evidence="5" id="KW-0378">Hydrolase</keyword>
<keyword evidence="3" id="KW-0645">Protease</keyword>
<dbReference type="Gene3D" id="1.10.418.20">
    <property type="match status" value="1"/>
</dbReference>
<dbReference type="EMBL" id="KZ819679">
    <property type="protein sequence ID" value="PWN24697.1"/>
    <property type="molecule type" value="Genomic_DNA"/>
</dbReference>
<dbReference type="GO" id="GO:0016926">
    <property type="term" value="P:protein desumoylation"/>
    <property type="evidence" value="ECO:0007669"/>
    <property type="project" value="TreeGrafter"/>
</dbReference>
<feature type="compositionally biased region" description="Basic and acidic residues" evidence="6">
    <location>
        <begin position="1209"/>
        <end position="1226"/>
    </location>
</feature>
<feature type="compositionally biased region" description="Low complexity" evidence="6">
    <location>
        <begin position="1012"/>
        <end position="1024"/>
    </location>
</feature>
<evidence type="ECO:0000256" key="3">
    <source>
        <dbReference type="ARBA" id="ARBA00022670"/>
    </source>
</evidence>
<feature type="compositionally biased region" description="Polar residues" evidence="6">
    <location>
        <begin position="62"/>
        <end position="90"/>
    </location>
</feature>
<proteinExistence type="inferred from homology"/>
<accession>A0A316UH95</accession>
<dbReference type="GO" id="GO:0070139">
    <property type="term" value="F:SUMO-specific endopeptidase activity"/>
    <property type="evidence" value="ECO:0007669"/>
    <property type="project" value="TreeGrafter"/>
</dbReference>
<evidence type="ECO:0000313" key="9">
    <source>
        <dbReference type="Proteomes" id="UP000245884"/>
    </source>
</evidence>
<comment type="similarity">
    <text evidence="1">Belongs to the peptidase C48 family.</text>
</comment>
<feature type="compositionally biased region" description="Polar residues" evidence="6">
    <location>
        <begin position="745"/>
        <end position="763"/>
    </location>
</feature>
<feature type="region of interest" description="Disordered" evidence="6">
    <location>
        <begin position="798"/>
        <end position="864"/>
    </location>
</feature>
<dbReference type="AlphaFoldDB" id="A0A316UH95"/>
<feature type="region of interest" description="Disordered" evidence="6">
    <location>
        <begin position="40"/>
        <end position="297"/>
    </location>
</feature>
<dbReference type="PANTHER" id="PTHR46896:SF3">
    <property type="entry name" value="FI06413P-RELATED"/>
    <property type="match status" value="1"/>
</dbReference>
<dbReference type="Gene3D" id="3.40.395.10">
    <property type="entry name" value="Adenoviral Proteinase, Chain A"/>
    <property type="match status" value="1"/>
</dbReference>
<feature type="region of interest" description="Disordered" evidence="6">
    <location>
        <begin position="911"/>
        <end position="1043"/>
    </location>
</feature>
<dbReference type="InterPro" id="IPR051947">
    <property type="entry name" value="Sentrin-specific_protease"/>
</dbReference>
<feature type="compositionally biased region" description="Basic and acidic residues" evidence="6">
    <location>
        <begin position="801"/>
        <end position="810"/>
    </location>
</feature>
<dbReference type="GO" id="GO:0005634">
    <property type="term" value="C:nucleus"/>
    <property type="evidence" value="ECO:0007669"/>
    <property type="project" value="TreeGrafter"/>
</dbReference>
<name>A0A316UH95_9BASI</name>
<evidence type="ECO:0000313" key="8">
    <source>
        <dbReference type="EMBL" id="PWN24697.1"/>
    </source>
</evidence>